<keyword evidence="5 9" id="KW-0479">Metal-binding</keyword>
<dbReference type="GO" id="GO:0004497">
    <property type="term" value="F:monooxygenase activity"/>
    <property type="evidence" value="ECO:0007669"/>
    <property type="project" value="UniProtKB-KW"/>
</dbReference>
<keyword evidence="4 9" id="KW-0349">Heme</keyword>
<keyword evidence="12" id="KW-1185">Reference proteome</keyword>
<evidence type="ECO:0000256" key="9">
    <source>
        <dbReference type="PIRSR" id="PIRSR602401-1"/>
    </source>
</evidence>
<dbReference type="EMBL" id="LVVM01005383">
    <property type="protein sequence ID" value="OJA10730.1"/>
    <property type="molecule type" value="Genomic_DNA"/>
</dbReference>
<dbReference type="PANTHER" id="PTHR46300">
    <property type="entry name" value="P450, PUTATIVE (EUROFUNG)-RELATED-RELATED"/>
    <property type="match status" value="1"/>
</dbReference>
<comment type="similarity">
    <text evidence="3">Belongs to the cytochrome P450 family.</text>
</comment>
<feature type="region of interest" description="Disordered" evidence="10">
    <location>
        <begin position="634"/>
        <end position="662"/>
    </location>
</feature>
<evidence type="ECO:0000256" key="2">
    <source>
        <dbReference type="ARBA" id="ARBA00005179"/>
    </source>
</evidence>
<keyword evidence="7 9" id="KW-0408">Iron</keyword>
<evidence type="ECO:0000256" key="6">
    <source>
        <dbReference type="ARBA" id="ARBA00023002"/>
    </source>
</evidence>
<dbReference type="PANTHER" id="PTHR46300:SF1">
    <property type="entry name" value="P450, PUTATIVE (EUROFUNG)-RELATED"/>
    <property type="match status" value="1"/>
</dbReference>
<feature type="binding site" description="axial binding residue" evidence="9">
    <location>
        <position position="338"/>
    </location>
    <ligand>
        <name>heme</name>
        <dbReference type="ChEBI" id="CHEBI:30413"/>
    </ligand>
    <ligandPart>
        <name>Fe</name>
        <dbReference type="ChEBI" id="CHEBI:18248"/>
    </ligandPart>
</feature>
<dbReference type="SUPFAM" id="SSF48264">
    <property type="entry name" value="Cytochrome P450"/>
    <property type="match status" value="1"/>
</dbReference>
<dbReference type="OrthoDB" id="2789670at2759"/>
<evidence type="ECO:0000256" key="5">
    <source>
        <dbReference type="ARBA" id="ARBA00022723"/>
    </source>
</evidence>
<dbReference type="Proteomes" id="UP000183567">
    <property type="component" value="Unassembled WGS sequence"/>
</dbReference>
<evidence type="ECO:0000256" key="8">
    <source>
        <dbReference type="ARBA" id="ARBA00023033"/>
    </source>
</evidence>
<evidence type="ECO:0000256" key="3">
    <source>
        <dbReference type="ARBA" id="ARBA00010617"/>
    </source>
</evidence>
<dbReference type="CDD" id="cd11065">
    <property type="entry name" value="CYP64-like"/>
    <property type="match status" value="1"/>
</dbReference>
<evidence type="ECO:0000256" key="1">
    <source>
        <dbReference type="ARBA" id="ARBA00001971"/>
    </source>
</evidence>
<dbReference type="GO" id="GO:0016705">
    <property type="term" value="F:oxidoreductase activity, acting on paired donors, with incorporation or reduction of molecular oxygen"/>
    <property type="evidence" value="ECO:0007669"/>
    <property type="project" value="InterPro"/>
</dbReference>
<organism evidence="11 12">
    <name type="scientific">Rhizopogon vesiculosus</name>
    <dbReference type="NCBI Taxonomy" id="180088"/>
    <lineage>
        <taxon>Eukaryota</taxon>
        <taxon>Fungi</taxon>
        <taxon>Dikarya</taxon>
        <taxon>Basidiomycota</taxon>
        <taxon>Agaricomycotina</taxon>
        <taxon>Agaricomycetes</taxon>
        <taxon>Agaricomycetidae</taxon>
        <taxon>Boletales</taxon>
        <taxon>Suillineae</taxon>
        <taxon>Rhizopogonaceae</taxon>
        <taxon>Rhizopogon</taxon>
    </lineage>
</organism>
<dbReference type="InterPro" id="IPR002401">
    <property type="entry name" value="Cyt_P450_E_grp-I"/>
</dbReference>
<dbReference type="Pfam" id="PF00067">
    <property type="entry name" value="p450"/>
    <property type="match status" value="1"/>
</dbReference>
<dbReference type="InterPro" id="IPR050364">
    <property type="entry name" value="Cytochrome_P450_fung"/>
</dbReference>
<reference evidence="11 12" key="1">
    <citation type="submission" date="2016-03" db="EMBL/GenBank/DDBJ databases">
        <title>Comparative genomics of the ectomycorrhizal sister species Rhizopogon vinicolor and Rhizopogon vesiculosus (Basidiomycota: Boletales) reveals a divergence of the mating type B locus.</title>
        <authorList>
            <person name="Mujic A.B."/>
            <person name="Kuo A."/>
            <person name="Tritt A."/>
            <person name="Lipzen A."/>
            <person name="Chen C."/>
            <person name="Johnson J."/>
            <person name="Sharma A."/>
            <person name="Barry K."/>
            <person name="Grigoriev I.V."/>
            <person name="Spatafora J.W."/>
        </authorList>
    </citation>
    <scope>NUCLEOTIDE SEQUENCE [LARGE SCALE GENOMIC DNA]</scope>
    <source>
        <strain evidence="11 12">AM-OR11-056</strain>
    </source>
</reference>
<dbReference type="AlphaFoldDB" id="A0A1J8QMU3"/>
<name>A0A1J8QMU3_9AGAM</name>
<dbReference type="InterPro" id="IPR036396">
    <property type="entry name" value="Cyt_P450_sf"/>
</dbReference>
<dbReference type="Gene3D" id="1.10.630.10">
    <property type="entry name" value="Cytochrome P450"/>
    <property type="match status" value="1"/>
</dbReference>
<dbReference type="GO" id="GO:0020037">
    <property type="term" value="F:heme binding"/>
    <property type="evidence" value="ECO:0007669"/>
    <property type="project" value="InterPro"/>
</dbReference>
<comment type="cofactor">
    <cofactor evidence="1 9">
        <name>heme</name>
        <dbReference type="ChEBI" id="CHEBI:30413"/>
    </cofactor>
</comment>
<comment type="pathway">
    <text evidence="2">Secondary metabolite biosynthesis.</text>
</comment>
<gene>
    <name evidence="11" type="ORF">AZE42_10434</name>
</gene>
<sequence>MEKQGALTADRPRMIAAGEMLFGGLAIGLTHAGDRLRRMRRALHSHLNPKAAEAYQPLQMSLAKKMVLDLLDDPNNFHNHASTFSAAMVLEITYGKNSATDTEVKEIRDFLETRSIAIRPGAYLVDSIPWLRYLPWYGQELKREFERGDRIYTGLMNHVKQQLSKVDIGPSFARYVLENEHDHGLTEPEMAFLAGTFFGAGSDTTAAAMSTVLMAAACFPEEQSKVQAELNGVIGRRQAPTFVDQVSLPQLDAFISEALRWRPLSPNGFPHRATKDMIWGNHCIPAGTTIFGNHWAISRDPDVYPEPDAFKPQRWFNDQGRLRNDINFFVYGFGRRICPGQYLANRSLFITSALILWAFQLNMDTTQPLDDMGFMSGPDSHPQRKFIDLIFNRTGKYANWDPPSEIQVGSYGKIDNTTGDLIVLGTIYSDEFKKLLLDVGISVESGEHHPKYCPDEIEFTAWSKNVRKLDLNVVSDVGIPGIDTATIKGTWEVKKGTTGAVLLMHNPRLRCITSSVLGKLSNITLLQSMHLVTKVFYCPAFSLYLSDKSAGGEKVSIALLNSEPVVELMDATVGATAMKKWWCNTQAGFERHGCNTEHCFTPLYELLHVRHSRNRRSSSSPERTGEELWIAPPLPWAPLDEDGKEVPIYFDDSDSDSNSEQE</sequence>
<evidence type="ECO:0000256" key="7">
    <source>
        <dbReference type="ARBA" id="ARBA00023004"/>
    </source>
</evidence>
<keyword evidence="6" id="KW-0560">Oxidoreductase</keyword>
<evidence type="ECO:0000256" key="4">
    <source>
        <dbReference type="ARBA" id="ARBA00022617"/>
    </source>
</evidence>
<dbReference type="InterPro" id="IPR001128">
    <property type="entry name" value="Cyt_P450"/>
</dbReference>
<accession>A0A1J8QMU3</accession>
<feature type="compositionally biased region" description="Acidic residues" evidence="10">
    <location>
        <begin position="651"/>
        <end position="662"/>
    </location>
</feature>
<dbReference type="PRINTS" id="PR00385">
    <property type="entry name" value="P450"/>
</dbReference>
<keyword evidence="8" id="KW-0503">Monooxygenase</keyword>
<proteinExistence type="inferred from homology"/>
<evidence type="ECO:0000256" key="10">
    <source>
        <dbReference type="SAM" id="MobiDB-lite"/>
    </source>
</evidence>
<dbReference type="STRING" id="180088.A0A1J8QMU3"/>
<protein>
    <recommendedName>
        <fullName evidence="13">Cytochrome P450</fullName>
    </recommendedName>
</protein>
<dbReference type="PRINTS" id="PR00463">
    <property type="entry name" value="EP450I"/>
</dbReference>
<comment type="caution">
    <text evidence="11">The sequence shown here is derived from an EMBL/GenBank/DDBJ whole genome shotgun (WGS) entry which is preliminary data.</text>
</comment>
<evidence type="ECO:0000313" key="12">
    <source>
        <dbReference type="Proteomes" id="UP000183567"/>
    </source>
</evidence>
<dbReference type="GO" id="GO:0005506">
    <property type="term" value="F:iron ion binding"/>
    <property type="evidence" value="ECO:0007669"/>
    <property type="project" value="InterPro"/>
</dbReference>
<evidence type="ECO:0000313" key="11">
    <source>
        <dbReference type="EMBL" id="OJA10730.1"/>
    </source>
</evidence>
<evidence type="ECO:0008006" key="13">
    <source>
        <dbReference type="Google" id="ProtNLM"/>
    </source>
</evidence>